<dbReference type="EMBL" id="VSSQ01046824">
    <property type="protein sequence ID" value="MPN00800.1"/>
    <property type="molecule type" value="Genomic_DNA"/>
</dbReference>
<proteinExistence type="predicted"/>
<name>A0A645EHK4_9ZZZZ</name>
<dbReference type="AlphaFoldDB" id="A0A645EHK4"/>
<comment type="caution">
    <text evidence="1">The sequence shown here is derived from an EMBL/GenBank/DDBJ whole genome shotgun (WGS) entry which is preliminary data.</text>
</comment>
<accession>A0A645EHK4</accession>
<gene>
    <name evidence="1" type="ORF">SDC9_147998</name>
</gene>
<organism evidence="1">
    <name type="scientific">bioreactor metagenome</name>
    <dbReference type="NCBI Taxonomy" id="1076179"/>
    <lineage>
        <taxon>unclassified sequences</taxon>
        <taxon>metagenomes</taxon>
        <taxon>ecological metagenomes</taxon>
    </lineage>
</organism>
<protein>
    <submittedName>
        <fullName evidence="1">Uncharacterized protein</fullName>
    </submittedName>
</protein>
<sequence length="64" mass="6921">MFIIVAPSLFIISFENTCEGSNVPKKFKLKTKLTPSGSKSKNVVNSLLSKSSGLKYSLLVVPFG</sequence>
<evidence type="ECO:0000313" key="1">
    <source>
        <dbReference type="EMBL" id="MPN00800.1"/>
    </source>
</evidence>
<reference evidence="1" key="1">
    <citation type="submission" date="2019-08" db="EMBL/GenBank/DDBJ databases">
        <authorList>
            <person name="Kucharzyk K."/>
            <person name="Murdoch R.W."/>
            <person name="Higgins S."/>
            <person name="Loffler F."/>
        </authorList>
    </citation>
    <scope>NUCLEOTIDE SEQUENCE</scope>
</reference>